<dbReference type="GO" id="GO:0016491">
    <property type="term" value="F:oxidoreductase activity"/>
    <property type="evidence" value="ECO:0007669"/>
    <property type="project" value="UniProtKB-KW"/>
</dbReference>
<comment type="caution">
    <text evidence="1">The sequence shown here is derived from an EMBL/GenBank/DDBJ whole genome shotgun (WGS) entry which is preliminary data.</text>
</comment>
<dbReference type="EC" id="1.14.19.9" evidence="1"/>
<dbReference type="InterPro" id="IPR006905">
    <property type="entry name" value="Flavin_halogenase"/>
</dbReference>
<protein>
    <submittedName>
        <fullName evidence="1">Tryptophan halogenase</fullName>
        <ecNumber evidence="1">1.14.19.9</ecNumber>
    </submittedName>
</protein>
<dbReference type="PIRSF" id="PIRSF011396">
    <property type="entry name" value="Trp_halogenase"/>
    <property type="match status" value="1"/>
</dbReference>
<evidence type="ECO:0000313" key="1">
    <source>
        <dbReference type="EMBL" id="MDR7090021.1"/>
    </source>
</evidence>
<dbReference type="Proteomes" id="UP001253595">
    <property type="component" value="Unassembled WGS sequence"/>
</dbReference>
<keyword evidence="1" id="KW-0560">Oxidoreductase</keyword>
<accession>A0ABU1UXY4</accession>
<name>A0ABU1UXY4_9GAMM</name>
<dbReference type="RefSeq" id="WP_310071999.1">
    <property type="nucleotide sequence ID" value="NZ_JAVDVX010000003.1"/>
</dbReference>
<keyword evidence="2" id="KW-1185">Reference proteome</keyword>
<dbReference type="PANTHER" id="PTHR43747:SF4">
    <property type="entry name" value="FLAVIN-DEPENDENT TRYPTOPHAN HALOGENASE"/>
    <property type="match status" value="1"/>
</dbReference>
<gene>
    <name evidence="1" type="ORF">J2X05_002043</name>
</gene>
<dbReference type="EMBL" id="JAVDVX010000003">
    <property type="protein sequence ID" value="MDR7090021.1"/>
    <property type="molecule type" value="Genomic_DNA"/>
</dbReference>
<dbReference type="PANTHER" id="PTHR43747">
    <property type="entry name" value="FAD-BINDING PROTEIN"/>
    <property type="match status" value="1"/>
</dbReference>
<dbReference type="InterPro" id="IPR050816">
    <property type="entry name" value="Flavin-dep_Halogenase_NPB"/>
</dbReference>
<dbReference type="Pfam" id="PF04820">
    <property type="entry name" value="Trp_halogenase"/>
    <property type="match status" value="1"/>
</dbReference>
<dbReference type="Gene3D" id="3.50.50.60">
    <property type="entry name" value="FAD/NAD(P)-binding domain"/>
    <property type="match status" value="1"/>
</dbReference>
<reference evidence="1 2" key="1">
    <citation type="submission" date="2023-07" db="EMBL/GenBank/DDBJ databases">
        <title>Sorghum-associated microbial communities from plants grown in Nebraska, USA.</title>
        <authorList>
            <person name="Schachtman D."/>
        </authorList>
    </citation>
    <scope>NUCLEOTIDE SEQUENCE [LARGE SCALE GENOMIC DNA]</scope>
    <source>
        <strain evidence="1 2">BE190</strain>
    </source>
</reference>
<evidence type="ECO:0000313" key="2">
    <source>
        <dbReference type="Proteomes" id="UP001253595"/>
    </source>
</evidence>
<organism evidence="1 2">
    <name type="scientific">Cellvibrio fibrivorans</name>
    <dbReference type="NCBI Taxonomy" id="126350"/>
    <lineage>
        <taxon>Bacteria</taxon>
        <taxon>Pseudomonadati</taxon>
        <taxon>Pseudomonadota</taxon>
        <taxon>Gammaproteobacteria</taxon>
        <taxon>Cellvibrionales</taxon>
        <taxon>Cellvibrionaceae</taxon>
        <taxon>Cellvibrio</taxon>
    </lineage>
</organism>
<dbReference type="InterPro" id="IPR036188">
    <property type="entry name" value="FAD/NAD-bd_sf"/>
</dbReference>
<sequence>MIGGQAVKNVVIVGGGTAGWMAAASFAKLLGKSISVTLIESDEISTVGVGEATVPPLILLNRYLEINEQEFLAFVKGSIKLGISFENWKNVNENYFHMFGTPGKDTWAASFQHFWLRGKELGVNHPLGDYSLEHKAAEHNKFAHMPNASLNYAYHLDAGFYAKFLRNIAEQAGATRIEGKVTNVSLDKDDYIKSIELASGHIVEGDLFIDCSGFRGLLIEQALHTGYEDWSHWLPCDSAVAVQTESVRDPVPYTRSIAHASGWQWQIPLQHRVGNGLVYCSRYISDDDAKKLLLDNIQGRLISEPKIIKYRTGQRLKHWNKNCVALGLASGFIEPLESTSIHLIQRGITRLIQMFPFAGIRACDVDEYNEQMKVEILNVRDFIILHYHLTDRNDSPFWQYCRNMDIPESLEHRMRMFRETGKVFVKSYELFSEASWLQVMVGQGLIPENYHPVANEIPADDLVKFLAEIRTQVNQNLPKMPTHKDYLDFYCKASDWN</sequence>
<dbReference type="InterPro" id="IPR033856">
    <property type="entry name" value="Trp_halogen"/>
</dbReference>
<proteinExistence type="predicted"/>
<dbReference type="SUPFAM" id="SSF51905">
    <property type="entry name" value="FAD/NAD(P)-binding domain"/>
    <property type="match status" value="1"/>
</dbReference>